<organism evidence="1 2">
    <name type="scientific">Datura stramonium</name>
    <name type="common">Jimsonweed</name>
    <name type="synonym">Common thornapple</name>
    <dbReference type="NCBI Taxonomy" id="4076"/>
    <lineage>
        <taxon>Eukaryota</taxon>
        <taxon>Viridiplantae</taxon>
        <taxon>Streptophyta</taxon>
        <taxon>Embryophyta</taxon>
        <taxon>Tracheophyta</taxon>
        <taxon>Spermatophyta</taxon>
        <taxon>Magnoliopsida</taxon>
        <taxon>eudicotyledons</taxon>
        <taxon>Gunneridae</taxon>
        <taxon>Pentapetalae</taxon>
        <taxon>asterids</taxon>
        <taxon>lamiids</taxon>
        <taxon>Solanales</taxon>
        <taxon>Solanaceae</taxon>
        <taxon>Solanoideae</taxon>
        <taxon>Datureae</taxon>
        <taxon>Datura</taxon>
    </lineage>
</organism>
<sequence length="147" mass="15380">MFESSIFISNKDCRGLGYYSVYGGATSQYPVYGTAASGVLSSAAAAFYPYVNFGEGSGNGGYTASQGYGVQYPHHLFPYSAAATGAGYPAPHYGTPISLAPSPALHSGAPLNGYGVPMHEKLVTLGRYFGVSWVLLLLDSSTMVRAQ</sequence>
<gene>
    <name evidence="1" type="ORF">HAX54_048611</name>
</gene>
<reference evidence="1 2" key="1">
    <citation type="journal article" date="2021" name="BMC Genomics">
        <title>Datura genome reveals duplications of psychoactive alkaloid biosynthetic genes and high mutation rate following tissue culture.</title>
        <authorList>
            <person name="Rajewski A."/>
            <person name="Carter-House D."/>
            <person name="Stajich J."/>
            <person name="Litt A."/>
        </authorList>
    </citation>
    <scope>NUCLEOTIDE SEQUENCE [LARGE SCALE GENOMIC DNA]</scope>
    <source>
        <strain evidence="1">AR-01</strain>
    </source>
</reference>
<evidence type="ECO:0000313" key="2">
    <source>
        <dbReference type="Proteomes" id="UP000823775"/>
    </source>
</evidence>
<comment type="caution">
    <text evidence="1">The sequence shown here is derived from an EMBL/GenBank/DDBJ whole genome shotgun (WGS) entry which is preliminary data.</text>
</comment>
<dbReference type="EMBL" id="JACEIK010000805">
    <property type="protein sequence ID" value="MCD7462472.1"/>
    <property type="molecule type" value="Genomic_DNA"/>
</dbReference>
<keyword evidence="2" id="KW-1185">Reference proteome</keyword>
<proteinExistence type="predicted"/>
<accession>A0ABS8SU01</accession>
<dbReference type="Proteomes" id="UP000823775">
    <property type="component" value="Unassembled WGS sequence"/>
</dbReference>
<protein>
    <submittedName>
        <fullName evidence="1">Uncharacterized protein</fullName>
    </submittedName>
</protein>
<name>A0ABS8SU01_DATST</name>
<feature type="non-terminal residue" evidence="1">
    <location>
        <position position="147"/>
    </location>
</feature>
<evidence type="ECO:0000313" key="1">
    <source>
        <dbReference type="EMBL" id="MCD7462472.1"/>
    </source>
</evidence>